<gene>
    <name evidence="2" type="ORF">E3O23_11555</name>
</gene>
<name>A0A4R8UCF2_9MICO</name>
<evidence type="ECO:0008006" key="4">
    <source>
        <dbReference type="Google" id="ProtNLM"/>
    </source>
</evidence>
<accession>A0A4R8UCF2</accession>
<feature type="transmembrane region" description="Helical" evidence="1">
    <location>
        <begin position="27"/>
        <end position="46"/>
    </location>
</feature>
<keyword evidence="1" id="KW-0812">Transmembrane</keyword>
<reference evidence="2 3" key="1">
    <citation type="submission" date="2019-03" db="EMBL/GenBank/DDBJ databases">
        <title>Genomics of glacier-inhabiting Cryobacterium strains.</title>
        <authorList>
            <person name="Liu Q."/>
            <person name="Xin Y.-H."/>
        </authorList>
    </citation>
    <scope>NUCLEOTIDE SEQUENCE [LARGE SCALE GENOMIC DNA]</scope>
    <source>
        <strain evidence="2 3">Sr47</strain>
    </source>
</reference>
<dbReference type="EMBL" id="SOEZ01000057">
    <property type="protein sequence ID" value="TFB49478.1"/>
    <property type="molecule type" value="Genomic_DNA"/>
</dbReference>
<dbReference type="PANTHER" id="PTHR34989:SF1">
    <property type="entry name" value="PROTEIN HDED"/>
    <property type="match status" value="1"/>
</dbReference>
<feature type="transmembrane region" description="Helical" evidence="1">
    <location>
        <begin position="108"/>
        <end position="126"/>
    </location>
</feature>
<evidence type="ECO:0000256" key="1">
    <source>
        <dbReference type="SAM" id="Phobius"/>
    </source>
</evidence>
<keyword evidence="1" id="KW-1133">Transmembrane helix</keyword>
<dbReference type="RefSeq" id="WP_134491168.1">
    <property type="nucleotide sequence ID" value="NZ_SOEZ01000057.1"/>
</dbReference>
<feature type="transmembrane region" description="Helical" evidence="1">
    <location>
        <begin position="164"/>
        <end position="187"/>
    </location>
</feature>
<dbReference type="InterPro" id="IPR005325">
    <property type="entry name" value="DUF308_memb"/>
</dbReference>
<dbReference type="OrthoDB" id="3238356at2"/>
<comment type="caution">
    <text evidence="2">The sequence shown here is derived from an EMBL/GenBank/DDBJ whole genome shotgun (WGS) entry which is preliminary data.</text>
</comment>
<feature type="transmembrane region" description="Helical" evidence="1">
    <location>
        <begin position="52"/>
        <end position="71"/>
    </location>
</feature>
<dbReference type="Pfam" id="PF03729">
    <property type="entry name" value="DUF308"/>
    <property type="match status" value="2"/>
</dbReference>
<evidence type="ECO:0000313" key="3">
    <source>
        <dbReference type="Proteomes" id="UP000297866"/>
    </source>
</evidence>
<proteinExistence type="predicted"/>
<evidence type="ECO:0000313" key="2">
    <source>
        <dbReference type="EMBL" id="TFB49478.1"/>
    </source>
</evidence>
<feature type="transmembrane region" description="Helical" evidence="1">
    <location>
        <begin position="138"/>
        <end position="158"/>
    </location>
</feature>
<keyword evidence="1" id="KW-0472">Membrane</keyword>
<feature type="transmembrane region" description="Helical" evidence="1">
    <location>
        <begin position="83"/>
        <end position="102"/>
    </location>
</feature>
<dbReference type="AlphaFoldDB" id="A0A4R8UCF2"/>
<protein>
    <recommendedName>
        <fullName evidence="4">HdeD family acid-resistance protein</fullName>
    </recommendedName>
</protein>
<dbReference type="Proteomes" id="UP000297866">
    <property type="component" value="Unassembled WGS sequence"/>
</dbReference>
<sequence length="193" mass="20095">MSNSVLVFDLTVDPEALSKSEISGIRFAFAVSGILAVAFGGLVLFWPEATLSVLATLFGLYFLAAGVVHVVRGIFTGGAGVGGRVLSILLGMLLVVAGIVTIRNPLNSFVLLAMVIGISWIIEGVVGLVETAHDSSRWFGWLFGIFGIVAGTVVLLLPADSLAVLVWVGGIFLVGSGMIQLVQAFTFGKRASA</sequence>
<dbReference type="GO" id="GO:0005886">
    <property type="term" value="C:plasma membrane"/>
    <property type="evidence" value="ECO:0007669"/>
    <property type="project" value="TreeGrafter"/>
</dbReference>
<dbReference type="InterPro" id="IPR052712">
    <property type="entry name" value="Acid_resist_chaperone_HdeD"/>
</dbReference>
<dbReference type="PANTHER" id="PTHR34989">
    <property type="entry name" value="PROTEIN HDED"/>
    <property type="match status" value="1"/>
</dbReference>
<keyword evidence="3" id="KW-1185">Reference proteome</keyword>
<organism evidence="2 3">
    <name type="scientific">Cryobacterium tagatosivorans</name>
    <dbReference type="NCBI Taxonomy" id="1259199"/>
    <lineage>
        <taxon>Bacteria</taxon>
        <taxon>Bacillati</taxon>
        <taxon>Actinomycetota</taxon>
        <taxon>Actinomycetes</taxon>
        <taxon>Micrococcales</taxon>
        <taxon>Microbacteriaceae</taxon>
        <taxon>Cryobacterium</taxon>
    </lineage>
</organism>